<sequence>MSSAAQNDQANEFAFNIHKCVELAYQSSESIEECFKHLKCEFEQKNGFEKFFSYFQQTFIDPTAIFPIDFWNIHDSLADSLKMADDVKYWRDYFQKIFNGECCTKLNVFIQKLQEF</sequence>
<dbReference type="Proteomes" id="UP000663829">
    <property type="component" value="Unassembled WGS sequence"/>
</dbReference>
<dbReference type="Proteomes" id="UP000677228">
    <property type="component" value="Unassembled WGS sequence"/>
</dbReference>
<evidence type="ECO:0000313" key="4">
    <source>
        <dbReference type="EMBL" id="CAF4495970.1"/>
    </source>
</evidence>
<reference evidence="2" key="1">
    <citation type="submission" date="2021-02" db="EMBL/GenBank/DDBJ databases">
        <authorList>
            <person name="Nowell W R."/>
        </authorList>
    </citation>
    <scope>NUCLEOTIDE SEQUENCE</scope>
</reference>
<accession>A0A816BQP9</accession>
<dbReference type="Proteomes" id="UP000681722">
    <property type="component" value="Unassembled WGS sequence"/>
</dbReference>
<evidence type="ECO:0000313" key="3">
    <source>
        <dbReference type="EMBL" id="CAF3873020.1"/>
    </source>
</evidence>
<dbReference type="EMBL" id="CAJNOK010010160">
    <property type="protein sequence ID" value="CAF1107852.1"/>
    <property type="molecule type" value="Genomic_DNA"/>
</dbReference>
<dbReference type="EMBL" id="CAJOBA010011991">
    <property type="protein sequence ID" value="CAF3873020.1"/>
    <property type="molecule type" value="Genomic_DNA"/>
</dbReference>
<dbReference type="EMBL" id="CAJNOQ010038351">
    <property type="protein sequence ID" value="CAF1612219.1"/>
    <property type="molecule type" value="Genomic_DNA"/>
</dbReference>
<evidence type="ECO:0000313" key="5">
    <source>
        <dbReference type="Proteomes" id="UP000663829"/>
    </source>
</evidence>
<dbReference type="Proteomes" id="UP000682733">
    <property type="component" value="Unassembled WGS sequence"/>
</dbReference>
<keyword evidence="5" id="KW-1185">Reference proteome</keyword>
<evidence type="ECO:0000313" key="2">
    <source>
        <dbReference type="EMBL" id="CAF1612219.1"/>
    </source>
</evidence>
<evidence type="ECO:0000313" key="1">
    <source>
        <dbReference type="EMBL" id="CAF1107852.1"/>
    </source>
</evidence>
<gene>
    <name evidence="2" type="ORF">GPM918_LOCUS43162</name>
    <name evidence="1" type="ORF">OVA965_LOCUS19614</name>
    <name evidence="4" type="ORF">SRO942_LOCUS44576</name>
    <name evidence="3" type="ORF">TMI583_LOCUS19715</name>
</gene>
<organism evidence="2 5">
    <name type="scientific">Didymodactylos carnosus</name>
    <dbReference type="NCBI Taxonomy" id="1234261"/>
    <lineage>
        <taxon>Eukaryota</taxon>
        <taxon>Metazoa</taxon>
        <taxon>Spiralia</taxon>
        <taxon>Gnathifera</taxon>
        <taxon>Rotifera</taxon>
        <taxon>Eurotatoria</taxon>
        <taxon>Bdelloidea</taxon>
        <taxon>Philodinida</taxon>
        <taxon>Philodinidae</taxon>
        <taxon>Didymodactylos</taxon>
    </lineage>
</organism>
<dbReference type="AlphaFoldDB" id="A0A816BQP9"/>
<protein>
    <submittedName>
        <fullName evidence="2">Uncharacterized protein</fullName>
    </submittedName>
</protein>
<name>A0A816BQP9_9BILA</name>
<comment type="caution">
    <text evidence="2">The sequence shown here is derived from an EMBL/GenBank/DDBJ whole genome shotgun (WGS) entry which is preliminary data.</text>
</comment>
<proteinExistence type="predicted"/>
<dbReference type="EMBL" id="CAJOBC010105146">
    <property type="protein sequence ID" value="CAF4495970.1"/>
    <property type="molecule type" value="Genomic_DNA"/>
</dbReference>